<dbReference type="RefSeq" id="XP_013762284.1">
    <property type="nucleotide sequence ID" value="XM_013906830.1"/>
</dbReference>
<dbReference type="STRING" id="461836.A0A0L0DJA3"/>
<sequence>MSVTITLDNAPPGMLYQAGDVVAGVVTIVVTGRETTHYGVFLNVGEEEECKWEATEVKHVNVESSKAKNSRLVLANESGVPSGKVAILDTVSYSGSSSASTSMQIADSGVLQPGSHSFPFRFQLSPALSSTIDGVSLPRAGASWSAASLVRGSSSPASGKAVIGVHATMKRAALKSNWRAHTSLRVAARHAPELMNPVSASESKTFLMHSGALDMTLSLPRSVAVATEVLQPALAINNGSTKNVNTVTLQFVQISTFHASTPSRRRTEEEVLASMSFPGAPAGTSINNVYSLALPPDLQPSRHGPSTNSSGRAVVTNRYELRAACNVSMGFDLVARIPISIFHHQVFYLPPPMVLDERVLNADERGAELFRQLVPTRGPSQDLADPSGCELLVHGVPLSGKVVYRSYRMYWIDVGAVPPPTATPVPAGSGKEADPGLGVPALRINARGSGKSSLVVRYMKDNQPSQLGSSHGSATDLGGYQYELVIRAPDLVPGRYYIGVWGNQFLPPTSTYTIEAQFLNGARSLADVEAEAAAAAAASSSAGPPSYDDLPPTDAGYAPPRYTSTAAGASAPPPMSSMPPPPSSSSMAPPPSASPYQTPPPDASSAPSAPPPAFNEQPPAYQQ</sequence>
<organism evidence="3 4">
    <name type="scientific">Thecamonas trahens ATCC 50062</name>
    <dbReference type="NCBI Taxonomy" id="461836"/>
    <lineage>
        <taxon>Eukaryota</taxon>
        <taxon>Apusozoa</taxon>
        <taxon>Apusomonadida</taxon>
        <taxon>Apusomonadidae</taxon>
        <taxon>Thecamonas</taxon>
    </lineage>
</organism>
<dbReference type="GeneID" id="25560881"/>
<evidence type="ECO:0000256" key="1">
    <source>
        <dbReference type="SAM" id="MobiDB-lite"/>
    </source>
</evidence>
<dbReference type="Proteomes" id="UP000054408">
    <property type="component" value="Unassembled WGS sequence"/>
</dbReference>
<feature type="region of interest" description="Disordered" evidence="1">
    <location>
        <begin position="537"/>
        <end position="623"/>
    </location>
</feature>
<dbReference type="AlphaFoldDB" id="A0A0L0DJA3"/>
<feature type="domain" description="Arrestin C-terminal-like" evidence="2">
    <location>
        <begin position="209"/>
        <end position="346"/>
    </location>
</feature>
<keyword evidence="4" id="KW-1185">Reference proteome</keyword>
<dbReference type="eggNOG" id="KOG3780">
    <property type="taxonomic scope" value="Eukaryota"/>
</dbReference>
<dbReference type="SMART" id="SM01017">
    <property type="entry name" value="Arrestin_C"/>
    <property type="match status" value="1"/>
</dbReference>
<dbReference type="InterPro" id="IPR014752">
    <property type="entry name" value="Arrestin-like_C"/>
</dbReference>
<dbReference type="InterPro" id="IPR011021">
    <property type="entry name" value="Arrestin-like_N"/>
</dbReference>
<name>A0A0L0DJA3_THETB</name>
<evidence type="ECO:0000259" key="2">
    <source>
        <dbReference type="SMART" id="SM01017"/>
    </source>
</evidence>
<dbReference type="Pfam" id="PF00339">
    <property type="entry name" value="Arrestin_N"/>
    <property type="match status" value="1"/>
</dbReference>
<proteinExistence type="predicted"/>
<dbReference type="SUPFAM" id="SSF81296">
    <property type="entry name" value="E set domains"/>
    <property type="match status" value="1"/>
</dbReference>
<protein>
    <recommendedName>
        <fullName evidence="2">Arrestin C-terminal-like domain-containing protein</fullName>
    </recommendedName>
</protein>
<accession>A0A0L0DJA3</accession>
<gene>
    <name evidence="3" type="ORF">AMSG_01112</name>
</gene>
<evidence type="ECO:0000313" key="4">
    <source>
        <dbReference type="Proteomes" id="UP000054408"/>
    </source>
</evidence>
<feature type="compositionally biased region" description="Pro residues" evidence="1">
    <location>
        <begin position="571"/>
        <end position="613"/>
    </location>
</feature>
<dbReference type="PANTHER" id="PTHR11188">
    <property type="entry name" value="ARRESTIN DOMAIN CONTAINING PROTEIN"/>
    <property type="match status" value="1"/>
</dbReference>
<dbReference type="InterPro" id="IPR011022">
    <property type="entry name" value="Arrestin_C-like"/>
</dbReference>
<dbReference type="OrthoDB" id="7785529at2759"/>
<dbReference type="PANTHER" id="PTHR11188:SF17">
    <property type="entry name" value="FI21816P1"/>
    <property type="match status" value="1"/>
</dbReference>
<dbReference type="InterPro" id="IPR014756">
    <property type="entry name" value="Ig_E-set"/>
</dbReference>
<dbReference type="Gene3D" id="2.60.40.640">
    <property type="match status" value="2"/>
</dbReference>
<evidence type="ECO:0000313" key="3">
    <source>
        <dbReference type="EMBL" id="KNC52285.1"/>
    </source>
</evidence>
<dbReference type="EMBL" id="GL349436">
    <property type="protein sequence ID" value="KNC52285.1"/>
    <property type="molecule type" value="Genomic_DNA"/>
</dbReference>
<dbReference type="InterPro" id="IPR050357">
    <property type="entry name" value="Arrestin_domain-protein"/>
</dbReference>
<dbReference type="Pfam" id="PF02752">
    <property type="entry name" value="Arrestin_C"/>
    <property type="match status" value="1"/>
</dbReference>
<reference evidence="3 4" key="1">
    <citation type="submission" date="2010-05" db="EMBL/GenBank/DDBJ databases">
        <title>The Genome Sequence of Thecamonas trahens ATCC 50062.</title>
        <authorList>
            <consortium name="The Broad Institute Genome Sequencing Platform"/>
            <person name="Russ C."/>
            <person name="Cuomo C."/>
            <person name="Shea T."/>
            <person name="Young S.K."/>
            <person name="Zeng Q."/>
            <person name="Koehrsen M."/>
            <person name="Haas B."/>
            <person name="Borodovsky M."/>
            <person name="Guigo R."/>
            <person name="Alvarado L."/>
            <person name="Berlin A."/>
            <person name="Bochicchio J."/>
            <person name="Borenstein D."/>
            <person name="Chapman S."/>
            <person name="Chen Z."/>
            <person name="Freedman E."/>
            <person name="Gellesch M."/>
            <person name="Goldberg J."/>
            <person name="Griggs A."/>
            <person name="Gujja S."/>
            <person name="Heilman E."/>
            <person name="Heiman D."/>
            <person name="Hepburn T."/>
            <person name="Howarth C."/>
            <person name="Jen D."/>
            <person name="Larson L."/>
            <person name="Mehta T."/>
            <person name="Park D."/>
            <person name="Pearson M."/>
            <person name="Roberts A."/>
            <person name="Saif S."/>
            <person name="Shenoy N."/>
            <person name="Sisk P."/>
            <person name="Stolte C."/>
            <person name="Sykes S."/>
            <person name="Thomson T."/>
            <person name="Walk T."/>
            <person name="White J."/>
            <person name="Yandava C."/>
            <person name="Burger G."/>
            <person name="Gray M.W."/>
            <person name="Holland P.W.H."/>
            <person name="King N."/>
            <person name="Lang F.B.F."/>
            <person name="Roger A.J."/>
            <person name="Ruiz-Trillo I."/>
            <person name="Lander E."/>
            <person name="Nusbaum C."/>
        </authorList>
    </citation>
    <scope>NUCLEOTIDE SEQUENCE [LARGE SCALE GENOMIC DNA]</scope>
    <source>
        <strain evidence="3 4">ATCC 50062</strain>
    </source>
</reference>
<dbReference type="GO" id="GO:0005737">
    <property type="term" value="C:cytoplasm"/>
    <property type="evidence" value="ECO:0007669"/>
    <property type="project" value="TreeGrafter"/>
</dbReference>
<dbReference type="GO" id="GO:0015031">
    <property type="term" value="P:protein transport"/>
    <property type="evidence" value="ECO:0007669"/>
    <property type="project" value="TreeGrafter"/>
</dbReference>